<name>A0ABZ0V357_9RHOB</name>
<proteinExistence type="predicted"/>
<evidence type="ECO:0000313" key="1">
    <source>
        <dbReference type="EMBL" id="WPZ23133.1"/>
    </source>
</evidence>
<accession>A0ABZ0V357</accession>
<organism evidence="1 2">
    <name type="scientific">Sulfitobacter faviae</name>
    <dbReference type="NCBI Taxonomy" id="1775881"/>
    <lineage>
        <taxon>Bacteria</taxon>
        <taxon>Pseudomonadati</taxon>
        <taxon>Pseudomonadota</taxon>
        <taxon>Alphaproteobacteria</taxon>
        <taxon>Rhodobacterales</taxon>
        <taxon>Roseobacteraceae</taxon>
        <taxon>Sulfitobacter</taxon>
    </lineage>
</organism>
<gene>
    <name evidence="1" type="ORF">T7987_07850</name>
</gene>
<evidence type="ECO:0000313" key="2">
    <source>
        <dbReference type="Proteomes" id="UP001326567"/>
    </source>
</evidence>
<dbReference type="Proteomes" id="UP001326567">
    <property type="component" value="Chromosome"/>
</dbReference>
<dbReference type="RefSeq" id="WP_322329609.1">
    <property type="nucleotide sequence ID" value="NZ_CP139725.1"/>
</dbReference>
<sequence>MRATENQPLVSDELLTELANPTYRQQCGDFDVETCALLAAALPEICTELLLWRRMAASKPAALAMALRSDSIESRLSDARRVIGAPGAIDPGALGVACQSLMRHSIDADERAAASAVLAEMQEAA</sequence>
<reference evidence="1 2" key="1">
    <citation type="submission" date="2023-11" db="EMBL/GenBank/DDBJ databases">
        <title>From the Deep-Sea to the Surface: Bacterial Genomes Isolated from the Moytirra Hydrothermal Vent Plume.</title>
        <authorList>
            <person name="Major S.R."/>
        </authorList>
    </citation>
    <scope>NUCLEOTIDE SEQUENCE [LARGE SCALE GENOMIC DNA]</scope>
    <source>
        <strain evidence="1 2">OXR-9</strain>
    </source>
</reference>
<protein>
    <submittedName>
        <fullName evidence="1">Uncharacterized protein</fullName>
    </submittedName>
</protein>
<dbReference type="EMBL" id="CP139725">
    <property type="protein sequence ID" value="WPZ23133.1"/>
    <property type="molecule type" value="Genomic_DNA"/>
</dbReference>
<keyword evidence="2" id="KW-1185">Reference proteome</keyword>